<evidence type="ECO:0000313" key="1">
    <source>
        <dbReference type="EMBL" id="PPQ70957.1"/>
    </source>
</evidence>
<name>A0A409VXI6_9AGAR</name>
<gene>
    <name evidence="1" type="ORF">CVT24_009957</name>
</gene>
<evidence type="ECO:0000313" key="2">
    <source>
        <dbReference type="Proteomes" id="UP000284842"/>
    </source>
</evidence>
<dbReference type="OrthoDB" id="194386at2759"/>
<dbReference type="Proteomes" id="UP000284842">
    <property type="component" value="Unassembled WGS sequence"/>
</dbReference>
<reference evidence="1 2" key="1">
    <citation type="journal article" date="2018" name="Evol. Lett.">
        <title>Horizontal gene cluster transfer increased hallucinogenic mushroom diversity.</title>
        <authorList>
            <person name="Reynolds H.T."/>
            <person name="Vijayakumar V."/>
            <person name="Gluck-Thaler E."/>
            <person name="Korotkin H.B."/>
            <person name="Matheny P.B."/>
            <person name="Slot J.C."/>
        </authorList>
    </citation>
    <scope>NUCLEOTIDE SEQUENCE [LARGE SCALE GENOMIC DNA]</scope>
    <source>
        <strain evidence="1 2">2629</strain>
    </source>
</reference>
<proteinExistence type="predicted"/>
<dbReference type="SUPFAM" id="SSF53335">
    <property type="entry name" value="S-adenosyl-L-methionine-dependent methyltransferases"/>
    <property type="match status" value="1"/>
</dbReference>
<dbReference type="PANTHER" id="PTHR14614:SF162">
    <property type="entry name" value="EXPRESSED PROTEIN"/>
    <property type="match status" value="1"/>
</dbReference>
<dbReference type="InterPro" id="IPR029063">
    <property type="entry name" value="SAM-dependent_MTases_sf"/>
</dbReference>
<dbReference type="InParanoid" id="A0A409VXI6"/>
<dbReference type="InterPro" id="IPR019410">
    <property type="entry name" value="Methyltransf_16"/>
</dbReference>
<dbReference type="STRING" id="181874.A0A409VXI6"/>
<dbReference type="GO" id="GO:0008757">
    <property type="term" value="F:S-adenosylmethionine-dependent methyltransferase activity"/>
    <property type="evidence" value="ECO:0007669"/>
    <property type="project" value="UniProtKB-ARBA"/>
</dbReference>
<dbReference type="AlphaFoldDB" id="A0A409VXI6"/>
<organism evidence="1 2">
    <name type="scientific">Panaeolus cyanescens</name>
    <dbReference type="NCBI Taxonomy" id="181874"/>
    <lineage>
        <taxon>Eukaryota</taxon>
        <taxon>Fungi</taxon>
        <taxon>Dikarya</taxon>
        <taxon>Basidiomycota</taxon>
        <taxon>Agaricomycotina</taxon>
        <taxon>Agaricomycetes</taxon>
        <taxon>Agaricomycetidae</taxon>
        <taxon>Agaricales</taxon>
        <taxon>Agaricineae</taxon>
        <taxon>Galeropsidaceae</taxon>
        <taxon>Panaeolus</taxon>
    </lineage>
</organism>
<keyword evidence="2" id="KW-1185">Reference proteome</keyword>
<comment type="caution">
    <text evidence="1">The sequence shown here is derived from an EMBL/GenBank/DDBJ whole genome shotgun (WGS) entry which is preliminary data.</text>
</comment>
<dbReference type="PANTHER" id="PTHR14614">
    <property type="entry name" value="HEPATOCELLULAR CARCINOMA-ASSOCIATED ANTIGEN"/>
    <property type="match status" value="1"/>
</dbReference>
<dbReference type="Gene3D" id="3.40.50.150">
    <property type="entry name" value="Vaccinia Virus protein VP39"/>
    <property type="match status" value="1"/>
</dbReference>
<protein>
    <submittedName>
        <fullName evidence="1">Uncharacterized protein</fullName>
    </submittedName>
</protein>
<accession>A0A409VXI6</accession>
<sequence length="266" mass="29799">MPSNSPAHHTKHIKNLIYSFNNSSFILSQQDNGISNGTALWLGGQCLTYYLAAFWDKSNQSTRPKAIELGSGIGLTALALNSFGWDVLATDISHVIDSVLEANIKTNLPQNSGTIQVRELDWTVHPDKWCWNNQKIIASQKDFSSDINPSEPLLSPPFDLIYSADTVYLIELVDPLLRTLHALSVLSAASSNRYPVILLCIERRDPALVDHLLGQAKQKWSFAVERIPPRKLSKVMEKSGNNWDKSEWEGVELWKLKLVSTNCNDL</sequence>
<dbReference type="GO" id="GO:0005634">
    <property type="term" value="C:nucleus"/>
    <property type="evidence" value="ECO:0007669"/>
    <property type="project" value="TreeGrafter"/>
</dbReference>
<dbReference type="GO" id="GO:0005737">
    <property type="term" value="C:cytoplasm"/>
    <property type="evidence" value="ECO:0007669"/>
    <property type="project" value="TreeGrafter"/>
</dbReference>
<dbReference type="Pfam" id="PF10294">
    <property type="entry name" value="Methyltransf_16"/>
    <property type="match status" value="1"/>
</dbReference>
<dbReference type="EMBL" id="NHTK01005933">
    <property type="protein sequence ID" value="PPQ70957.1"/>
    <property type="molecule type" value="Genomic_DNA"/>
</dbReference>